<dbReference type="Gene3D" id="1.20.5.1930">
    <property type="match status" value="1"/>
</dbReference>
<organism evidence="6 7">
    <name type="scientific">Rhodococcoides trifolii</name>
    <dbReference type="NCBI Taxonomy" id="908250"/>
    <lineage>
        <taxon>Bacteria</taxon>
        <taxon>Bacillati</taxon>
        <taxon>Actinomycetota</taxon>
        <taxon>Actinomycetes</taxon>
        <taxon>Mycobacteriales</taxon>
        <taxon>Nocardiaceae</taxon>
        <taxon>Rhodococcoides</taxon>
    </lineage>
</organism>
<dbReference type="InterPro" id="IPR011712">
    <property type="entry name" value="Sig_transdc_His_kin_sub3_dim/P"/>
</dbReference>
<dbReference type="AlphaFoldDB" id="A0A917CUW1"/>
<keyword evidence="4" id="KW-0472">Membrane</keyword>
<dbReference type="PANTHER" id="PTHR24421:SF63">
    <property type="entry name" value="SENSOR HISTIDINE KINASE DESK"/>
    <property type="match status" value="1"/>
</dbReference>
<dbReference type="PANTHER" id="PTHR24421">
    <property type="entry name" value="NITRATE/NITRITE SENSOR PROTEIN NARX-RELATED"/>
    <property type="match status" value="1"/>
</dbReference>
<dbReference type="SUPFAM" id="SSF55874">
    <property type="entry name" value="ATPase domain of HSP90 chaperone/DNA topoisomerase II/histidine kinase"/>
    <property type="match status" value="1"/>
</dbReference>
<feature type="domain" description="Signal transduction histidine kinase subgroup 3 dimerisation and phosphoacceptor" evidence="5">
    <location>
        <begin position="196"/>
        <end position="258"/>
    </location>
</feature>
<evidence type="ECO:0000313" key="7">
    <source>
        <dbReference type="Proteomes" id="UP000654257"/>
    </source>
</evidence>
<dbReference type="Pfam" id="PF07730">
    <property type="entry name" value="HisKA_3"/>
    <property type="match status" value="1"/>
</dbReference>
<dbReference type="InterPro" id="IPR036890">
    <property type="entry name" value="HATPase_C_sf"/>
</dbReference>
<feature type="transmembrane region" description="Helical" evidence="4">
    <location>
        <begin position="12"/>
        <end position="30"/>
    </location>
</feature>
<feature type="transmembrane region" description="Helical" evidence="4">
    <location>
        <begin position="110"/>
        <end position="128"/>
    </location>
</feature>
<dbReference type="GO" id="GO:0000155">
    <property type="term" value="F:phosphorelay sensor kinase activity"/>
    <property type="evidence" value="ECO:0007669"/>
    <property type="project" value="InterPro"/>
</dbReference>
<dbReference type="Gene3D" id="3.30.565.10">
    <property type="entry name" value="Histidine kinase-like ATPase, C-terminal domain"/>
    <property type="match status" value="1"/>
</dbReference>
<keyword evidence="3" id="KW-0902">Two-component regulatory system</keyword>
<dbReference type="InterPro" id="IPR050482">
    <property type="entry name" value="Sensor_HK_TwoCompSys"/>
</dbReference>
<evidence type="ECO:0000259" key="5">
    <source>
        <dbReference type="Pfam" id="PF07730"/>
    </source>
</evidence>
<feature type="transmembrane region" description="Helical" evidence="4">
    <location>
        <begin position="42"/>
        <end position="65"/>
    </location>
</feature>
<name>A0A917CUW1_9NOCA</name>
<dbReference type="RefSeq" id="WP_188543518.1">
    <property type="nucleotide sequence ID" value="NZ_BMCU01000001.1"/>
</dbReference>
<feature type="transmembrane region" description="Helical" evidence="4">
    <location>
        <begin position="85"/>
        <end position="104"/>
    </location>
</feature>
<dbReference type="Proteomes" id="UP000654257">
    <property type="component" value="Unassembled WGS sequence"/>
</dbReference>
<keyword evidence="7" id="KW-1185">Reference proteome</keyword>
<accession>A0A917CUW1</accession>
<feature type="transmembrane region" description="Helical" evidence="4">
    <location>
        <begin position="135"/>
        <end position="155"/>
    </location>
</feature>
<keyword evidence="2" id="KW-0418">Kinase</keyword>
<evidence type="ECO:0000256" key="2">
    <source>
        <dbReference type="ARBA" id="ARBA00022777"/>
    </source>
</evidence>
<protein>
    <recommendedName>
        <fullName evidence="5">Signal transduction histidine kinase subgroup 3 dimerisation and phosphoacceptor domain-containing protein</fullName>
    </recommendedName>
</protein>
<keyword evidence="4" id="KW-0812">Transmembrane</keyword>
<evidence type="ECO:0000256" key="1">
    <source>
        <dbReference type="ARBA" id="ARBA00022679"/>
    </source>
</evidence>
<dbReference type="GO" id="GO:0016020">
    <property type="term" value="C:membrane"/>
    <property type="evidence" value="ECO:0007669"/>
    <property type="project" value="InterPro"/>
</dbReference>
<evidence type="ECO:0000256" key="4">
    <source>
        <dbReference type="SAM" id="Phobius"/>
    </source>
</evidence>
<dbReference type="GO" id="GO:0046983">
    <property type="term" value="F:protein dimerization activity"/>
    <property type="evidence" value="ECO:0007669"/>
    <property type="project" value="InterPro"/>
</dbReference>
<reference evidence="6" key="1">
    <citation type="journal article" date="2014" name="Int. J. Syst. Evol. Microbiol.">
        <title>Complete genome sequence of Corynebacterium casei LMG S-19264T (=DSM 44701T), isolated from a smear-ripened cheese.</title>
        <authorList>
            <consortium name="US DOE Joint Genome Institute (JGI-PGF)"/>
            <person name="Walter F."/>
            <person name="Albersmeier A."/>
            <person name="Kalinowski J."/>
            <person name="Ruckert C."/>
        </authorList>
    </citation>
    <scope>NUCLEOTIDE SEQUENCE</scope>
    <source>
        <strain evidence="6">CCM 7905</strain>
    </source>
</reference>
<keyword evidence="1" id="KW-0808">Transferase</keyword>
<sequence>MRNVPGERPERRYLNLGGLYVAATLLILAWGDIATLIGRSELRFHLVSTWVCLALTVAALLGLSYLIVRASRADVKPTRAFRRSVWIYAAAALAVGAVSAVIGVSAYRGLVWQSTLIVICVAFAFALVSTTRGVLASVVAVPLCLALTGQPAALFFFAGSMFFNLVFVRLSLWVLGIVRELDGARQTIAVLTLEQERTRFARDLHDVMGRSLSSIALKSELALATADIDEKDDHVRDTRALAQRSLDDMRALVRGYRDIAIGTELDDALMLLRSASILAEVDGDGGADLDETSARSAAWVVREAVTNVLAHAPEATECTITVDGAVVEIVNDGARSGVDTTRPGSGLINMRERVEAAGGTFVAGAEGDLFRVRCQFSRQRAARVDAVRAMGSGSSSV</sequence>
<proteinExistence type="predicted"/>
<keyword evidence="4" id="KW-1133">Transmembrane helix</keyword>
<reference evidence="6" key="2">
    <citation type="submission" date="2020-09" db="EMBL/GenBank/DDBJ databases">
        <authorList>
            <person name="Sun Q."/>
            <person name="Sedlacek I."/>
        </authorList>
    </citation>
    <scope>NUCLEOTIDE SEQUENCE</scope>
    <source>
        <strain evidence="6">CCM 7905</strain>
    </source>
</reference>
<dbReference type="EMBL" id="BMCU01000001">
    <property type="protein sequence ID" value="GGF97833.1"/>
    <property type="molecule type" value="Genomic_DNA"/>
</dbReference>
<evidence type="ECO:0000256" key="3">
    <source>
        <dbReference type="ARBA" id="ARBA00023012"/>
    </source>
</evidence>
<gene>
    <name evidence="6" type="ORF">GCM10007304_09700</name>
</gene>
<evidence type="ECO:0000313" key="6">
    <source>
        <dbReference type="EMBL" id="GGF97833.1"/>
    </source>
</evidence>
<dbReference type="CDD" id="cd16917">
    <property type="entry name" value="HATPase_UhpB-NarQ-NarX-like"/>
    <property type="match status" value="1"/>
</dbReference>
<comment type="caution">
    <text evidence="6">The sequence shown here is derived from an EMBL/GenBank/DDBJ whole genome shotgun (WGS) entry which is preliminary data.</text>
</comment>